<gene>
    <name evidence="5" type="ORF">L3X38_003430</name>
</gene>
<protein>
    <recommendedName>
        <fullName evidence="4">Integrase catalytic domain-containing protein</fullName>
    </recommendedName>
</protein>
<dbReference type="InterPro" id="IPR012337">
    <property type="entry name" value="RNaseH-like_sf"/>
</dbReference>
<dbReference type="Pfam" id="PF07727">
    <property type="entry name" value="RVT_2"/>
    <property type="match status" value="1"/>
</dbReference>
<dbReference type="InterPro" id="IPR013103">
    <property type="entry name" value="RVT_2"/>
</dbReference>
<accession>A0AAD5F220</accession>
<dbReference type="Pfam" id="PF00665">
    <property type="entry name" value="rve"/>
    <property type="match status" value="1"/>
</dbReference>
<dbReference type="Proteomes" id="UP001054821">
    <property type="component" value="Chromosome 1"/>
</dbReference>
<dbReference type="GO" id="GO:0015074">
    <property type="term" value="P:DNA integration"/>
    <property type="evidence" value="ECO:0007669"/>
    <property type="project" value="InterPro"/>
</dbReference>
<dbReference type="EMBL" id="JAJFAZ020000001">
    <property type="protein sequence ID" value="KAI5350539.1"/>
    <property type="molecule type" value="Genomic_DNA"/>
</dbReference>
<dbReference type="InterPro" id="IPR025724">
    <property type="entry name" value="GAG-pre-integrase_dom"/>
</dbReference>
<feature type="domain" description="Integrase catalytic" evidence="4">
    <location>
        <begin position="61"/>
        <end position="227"/>
    </location>
</feature>
<organism evidence="5 6">
    <name type="scientific">Prunus dulcis</name>
    <name type="common">Almond</name>
    <name type="synonym">Amygdalus dulcis</name>
    <dbReference type="NCBI Taxonomy" id="3755"/>
    <lineage>
        <taxon>Eukaryota</taxon>
        <taxon>Viridiplantae</taxon>
        <taxon>Streptophyta</taxon>
        <taxon>Embryophyta</taxon>
        <taxon>Tracheophyta</taxon>
        <taxon>Spermatophyta</taxon>
        <taxon>Magnoliopsida</taxon>
        <taxon>eudicotyledons</taxon>
        <taxon>Gunneridae</taxon>
        <taxon>Pentapetalae</taxon>
        <taxon>rosids</taxon>
        <taxon>fabids</taxon>
        <taxon>Rosales</taxon>
        <taxon>Rosaceae</taxon>
        <taxon>Amygdaloideae</taxon>
        <taxon>Amygdaleae</taxon>
        <taxon>Prunus</taxon>
    </lineage>
</organism>
<dbReference type="InterPro" id="IPR036397">
    <property type="entry name" value="RNaseH_sf"/>
</dbReference>
<evidence type="ECO:0000256" key="3">
    <source>
        <dbReference type="SAM" id="MobiDB-lite"/>
    </source>
</evidence>
<dbReference type="InterPro" id="IPR001584">
    <property type="entry name" value="Integrase_cat-core"/>
</dbReference>
<keyword evidence="1" id="KW-0479">Metal-binding</keyword>
<dbReference type="SUPFAM" id="SSF56672">
    <property type="entry name" value="DNA/RNA polymerases"/>
    <property type="match status" value="1"/>
</dbReference>
<evidence type="ECO:0000313" key="5">
    <source>
        <dbReference type="EMBL" id="KAI5350539.1"/>
    </source>
</evidence>
<name>A0AAD5F220_PRUDU</name>
<dbReference type="GO" id="GO:0046872">
    <property type="term" value="F:metal ion binding"/>
    <property type="evidence" value="ECO:0007669"/>
    <property type="project" value="UniProtKB-KW"/>
</dbReference>
<dbReference type="PROSITE" id="PS50994">
    <property type="entry name" value="INTEGRASE"/>
    <property type="match status" value="1"/>
</dbReference>
<feature type="compositionally biased region" description="Pro residues" evidence="3">
    <location>
        <begin position="326"/>
        <end position="358"/>
    </location>
</feature>
<dbReference type="AlphaFoldDB" id="A0AAD5F220"/>
<feature type="region of interest" description="Disordered" evidence="3">
    <location>
        <begin position="323"/>
        <end position="363"/>
    </location>
</feature>
<dbReference type="PANTHER" id="PTHR42648:SF26">
    <property type="entry name" value="INTEGRASE CATALYTIC DOMAIN-CONTAINING PROTEIN"/>
    <property type="match status" value="1"/>
</dbReference>
<dbReference type="PANTHER" id="PTHR42648">
    <property type="entry name" value="TRANSPOSASE, PUTATIVE-RELATED"/>
    <property type="match status" value="1"/>
</dbReference>
<keyword evidence="6" id="KW-1185">Reference proteome</keyword>
<dbReference type="Gene3D" id="3.30.420.10">
    <property type="entry name" value="Ribonuclease H-like superfamily/Ribonuclease H"/>
    <property type="match status" value="1"/>
</dbReference>
<evidence type="ECO:0000313" key="6">
    <source>
        <dbReference type="Proteomes" id="UP001054821"/>
    </source>
</evidence>
<dbReference type="SUPFAM" id="SSF53098">
    <property type="entry name" value="Ribonuclease H-like"/>
    <property type="match status" value="1"/>
</dbReference>
<dbReference type="GO" id="GO:0003676">
    <property type="term" value="F:nucleic acid binding"/>
    <property type="evidence" value="ECO:0007669"/>
    <property type="project" value="InterPro"/>
</dbReference>
<evidence type="ECO:0000256" key="2">
    <source>
        <dbReference type="ARBA" id="ARBA00022801"/>
    </source>
</evidence>
<dbReference type="GO" id="GO:0016787">
    <property type="term" value="F:hydrolase activity"/>
    <property type="evidence" value="ECO:0007669"/>
    <property type="project" value="UniProtKB-KW"/>
</dbReference>
<dbReference type="Pfam" id="PF25597">
    <property type="entry name" value="SH3_retrovirus"/>
    <property type="match status" value="1"/>
</dbReference>
<dbReference type="InterPro" id="IPR039537">
    <property type="entry name" value="Retrotran_Ty1/copia-like"/>
</dbReference>
<evidence type="ECO:0000256" key="1">
    <source>
        <dbReference type="ARBA" id="ARBA00022723"/>
    </source>
</evidence>
<sequence length="516" mass="57883">MQKASSCVWHQRLGHPSKSIFHYVVKQHNLPCVSSNDTSFVCNDCHLGKSSKLSFASVPCKSQQPLYLVHCDLWGPAPTVSVSGYKYYAIFVDDWSKYTWIYPLPTKSEFSSVFVIFKTHVENLLGSKIKIFRSDGGGEFTSAVFTQYLSKHGILHQFSCPYTPEQNGVAERKYRSLVELGRTLIAHSGIPLVYWFDVFLTSVYLLNRLPSVHLGHMSSFQRLFHHSPDFSFLKVFGCLCYPWLQPYSAHKLDFKSIPCVFLGYSLNHKGYRCLDPITHKIYISRHVRFHETVFPFKTTSSSSTISFPSSSFASSPSIPACVNIADPPPPPPPPPPPNPPPPPSYSSPSPSPPQPPINTHPMQTRAKSGIFKPKMLSASSHPLPSTITTSISSIPATPNTYKQAAKDPRWIEAMNLEFSALKQTVDRFKARLVAKGFHQQSGLDYNETFSLVAKPTTIRLILSLAVQFDWSISQLDVTNAFLHGHLSEAVYMVQPPGFIDSFFPSHVCKLEKNYMV</sequence>
<dbReference type="InterPro" id="IPR057670">
    <property type="entry name" value="SH3_retrovirus"/>
</dbReference>
<evidence type="ECO:0000259" key="4">
    <source>
        <dbReference type="PROSITE" id="PS50994"/>
    </source>
</evidence>
<comment type="caution">
    <text evidence="5">The sequence shown here is derived from an EMBL/GenBank/DDBJ whole genome shotgun (WGS) entry which is preliminary data.</text>
</comment>
<proteinExistence type="predicted"/>
<dbReference type="Pfam" id="PF13976">
    <property type="entry name" value="gag_pre-integrs"/>
    <property type="match status" value="1"/>
</dbReference>
<keyword evidence="2" id="KW-0378">Hydrolase</keyword>
<reference evidence="5 6" key="1">
    <citation type="journal article" date="2022" name="G3 (Bethesda)">
        <title>Whole-genome sequence and methylome profiling of the almond [Prunus dulcis (Mill.) D.A. Webb] cultivar 'Nonpareil'.</title>
        <authorList>
            <person name="D'Amico-Willman K.M."/>
            <person name="Ouma W.Z."/>
            <person name="Meulia T."/>
            <person name="Sideli G.M."/>
            <person name="Gradziel T.M."/>
            <person name="Fresnedo-Ramirez J."/>
        </authorList>
    </citation>
    <scope>NUCLEOTIDE SEQUENCE [LARGE SCALE GENOMIC DNA]</scope>
    <source>
        <strain evidence="5">Clone GOH B32 T37-40</strain>
    </source>
</reference>
<dbReference type="InterPro" id="IPR043502">
    <property type="entry name" value="DNA/RNA_pol_sf"/>
</dbReference>